<dbReference type="InterPro" id="IPR036869">
    <property type="entry name" value="J_dom_sf"/>
</dbReference>
<evidence type="ECO:0000256" key="1">
    <source>
        <dbReference type="ARBA" id="ARBA00022705"/>
    </source>
</evidence>
<dbReference type="Gene3D" id="1.10.287.110">
    <property type="entry name" value="DnaJ domain"/>
    <property type="match status" value="1"/>
</dbReference>
<dbReference type="CDD" id="cd06257">
    <property type="entry name" value="DnaJ"/>
    <property type="match status" value="1"/>
</dbReference>
<dbReference type="Proteomes" id="UP000198625">
    <property type="component" value="Unassembled WGS sequence"/>
</dbReference>
<evidence type="ECO:0000313" key="4">
    <source>
        <dbReference type="EMBL" id="SDZ06147.1"/>
    </source>
</evidence>
<dbReference type="PROSITE" id="PS50076">
    <property type="entry name" value="DNAJ_2"/>
    <property type="match status" value="1"/>
</dbReference>
<dbReference type="OrthoDB" id="9779889at2"/>
<dbReference type="AlphaFoldDB" id="A0A1H3PYD2"/>
<dbReference type="PROSITE" id="PS50005">
    <property type="entry name" value="TPR"/>
    <property type="match status" value="1"/>
</dbReference>
<keyword evidence="2" id="KW-0802">TPR repeat</keyword>
<proteinExistence type="predicted"/>
<evidence type="ECO:0000256" key="2">
    <source>
        <dbReference type="PROSITE-ProRule" id="PRU00339"/>
    </source>
</evidence>
<dbReference type="EMBL" id="FNQE01000017">
    <property type="protein sequence ID" value="SDZ06147.1"/>
    <property type="molecule type" value="Genomic_DNA"/>
</dbReference>
<dbReference type="SUPFAM" id="SSF46565">
    <property type="entry name" value="Chaperone J-domain"/>
    <property type="match status" value="1"/>
</dbReference>
<dbReference type="PRINTS" id="PR00625">
    <property type="entry name" value="JDOMAIN"/>
</dbReference>
<reference evidence="4 5" key="1">
    <citation type="submission" date="2016-10" db="EMBL/GenBank/DDBJ databases">
        <authorList>
            <person name="de Groot N.N."/>
        </authorList>
    </citation>
    <scope>NUCLEOTIDE SEQUENCE [LARGE SCALE GENOMIC DNA]</scope>
    <source>
        <strain evidence="4 5">DSM 21650</strain>
    </source>
</reference>
<gene>
    <name evidence="4" type="ORF">SAMN05660462_01701</name>
</gene>
<feature type="repeat" description="TPR" evidence="2">
    <location>
        <begin position="114"/>
        <end position="147"/>
    </location>
</feature>
<keyword evidence="1" id="KW-0235">DNA replication</keyword>
<dbReference type="SMART" id="SM00271">
    <property type="entry name" value="DnaJ"/>
    <property type="match status" value="1"/>
</dbReference>
<protein>
    <submittedName>
        <fullName evidence="4">Molecular chaperone DnaJ</fullName>
    </submittedName>
</protein>
<dbReference type="InterPro" id="IPR011990">
    <property type="entry name" value="TPR-like_helical_dom_sf"/>
</dbReference>
<dbReference type="Gene3D" id="1.25.40.10">
    <property type="entry name" value="Tetratricopeptide repeat domain"/>
    <property type="match status" value="1"/>
</dbReference>
<dbReference type="GO" id="GO:0006260">
    <property type="term" value="P:DNA replication"/>
    <property type="evidence" value="ECO:0007669"/>
    <property type="project" value="UniProtKB-KW"/>
</dbReference>
<dbReference type="STRING" id="415015.SAMN05660462_01701"/>
<dbReference type="PANTHER" id="PTHR24074">
    <property type="entry name" value="CO-CHAPERONE PROTEIN DJLA"/>
    <property type="match status" value="1"/>
</dbReference>
<sequence length="204" mass="23409">MRNPYEVLEIGEGASEEEIKAAYKRLVRKYHPDQYANNPLSDLAEEKLKEINEAYDFLIKNKGNYTGGQKSNNWGNQQYNNSSSSIYAQVRAYIERGHINQADQILEGITNRNAEWNFLKGIIFLRRGWYDMAYQHIQLAVNLDPTNTEYRAALSNLASRANAYRNVGNNRGYRRDPSFCEICQCLICSDCLCECLGGDLVRCI</sequence>
<dbReference type="InterPro" id="IPR050817">
    <property type="entry name" value="DjlA_DnaK_co-chaperone"/>
</dbReference>
<evidence type="ECO:0000313" key="5">
    <source>
        <dbReference type="Proteomes" id="UP000198625"/>
    </source>
</evidence>
<dbReference type="CDD" id="cd19756">
    <property type="entry name" value="Bbox2"/>
    <property type="match status" value="1"/>
</dbReference>
<evidence type="ECO:0000259" key="3">
    <source>
        <dbReference type="PROSITE" id="PS50076"/>
    </source>
</evidence>
<dbReference type="Pfam" id="PF00226">
    <property type="entry name" value="DnaJ"/>
    <property type="match status" value="1"/>
</dbReference>
<feature type="domain" description="J" evidence="3">
    <location>
        <begin position="3"/>
        <end position="83"/>
    </location>
</feature>
<dbReference type="RefSeq" id="WP_091729864.1">
    <property type="nucleotide sequence ID" value="NZ_FNQE01000017.1"/>
</dbReference>
<keyword evidence="5" id="KW-1185">Reference proteome</keyword>
<dbReference type="SUPFAM" id="SSF48452">
    <property type="entry name" value="TPR-like"/>
    <property type="match status" value="1"/>
</dbReference>
<name>A0A1H3PYD2_9FIRM</name>
<accession>A0A1H3PYD2</accession>
<dbReference type="InterPro" id="IPR019734">
    <property type="entry name" value="TPR_rpt"/>
</dbReference>
<organism evidence="4 5">
    <name type="scientific">Proteiniborus ethanoligenes</name>
    <dbReference type="NCBI Taxonomy" id="415015"/>
    <lineage>
        <taxon>Bacteria</taxon>
        <taxon>Bacillati</taxon>
        <taxon>Bacillota</taxon>
        <taxon>Clostridia</taxon>
        <taxon>Eubacteriales</taxon>
        <taxon>Proteiniborus</taxon>
    </lineage>
</organism>
<dbReference type="InterPro" id="IPR001623">
    <property type="entry name" value="DnaJ_domain"/>
</dbReference>